<organism evidence="2 3">
    <name type="scientific">Hapsidospora chrysogenum (strain ATCC 11550 / CBS 779.69 / DSM 880 / IAM 14645 / JCM 23072 / IMI 49137)</name>
    <name type="common">Acremonium chrysogenum</name>
    <dbReference type="NCBI Taxonomy" id="857340"/>
    <lineage>
        <taxon>Eukaryota</taxon>
        <taxon>Fungi</taxon>
        <taxon>Dikarya</taxon>
        <taxon>Ascomycota</taxon>
        <taxon>Pezizomycotina</taxon>
        <taxon>Sordariomycetes</taxon>
        <taxon>Hypocreomycetidae</taxon>
        <taxon>Hypocreales</taxon>
        <taxon>Bionectriaceae</taxon>
        <taxon>Hapsidospora</taxon>
    </lineage>
</organism>
<protein>
    <submittedName>
        <fullName evidence="2">Uncharacterized protein</fullName>
    </submittedName>
</protein>
<comment type="caution">
    <text evidence="2">The sequence shown here is derived from an EMBL/GenBank/DDBJ whole genome shotgun (WGS) entry which is preliminary data.</text>
</comment>
<accession>A0A086T0Y3</accession>
<dbReference type="EMBL" id="JPKY01000079">
    <property type="protein sequence ID" value="KFH43015.1"/>
    <property type="molecule type" value="Genomic_DNA"/>
</dbReference>
<evidence type="ECO:0000313" key="2">
    <source>
        <dbReference type="EMBL" id="KFH43015.1"/>
    </source>
</evidence>
<feature type="region of interest" description="Disordered" evidence="1">
    <location>
        <begin position="20"/>
        <end position="45"/>
    </location>
</feature>
<evidence type="ECO:0000313" key="3">
    <source>
        <dbReference type="Proteomes" id="UP000029964"/>
    </source>
</evidence>
<dbReference type="HOGENOM" id="CLU_1991969_0_0_1"/>
<dbReference type="Proteomes" id="UP000029964">
    <property type="component" value="Unassembled WGS sequence"/>
</dbReference>
<keyword evidence="3" id="KW-1185">Reference proteome</keyword>
<dbReference type="AlphaFoldDB" id="A0A086T0Y3"/>
<proteinExistence type="predicted"/>
<sequence length="125" mass="13647">MTEENLKLQLMHAQDFVCPIPYQPRPPRQEPIRRSTGAGQRVRAGADQEIVASHWSTVCLRTRFPDVTPPVAVVAAGVPTPSSRPPFSAATFKLYPSIVVSRVQTPSSVFSPTSCQSSTTLKSVR</sequence>
<name>A0A086T0Y3_HAPC1</name>
<gene>
    <name evidence="2" type="ORF">ACRE_062070</name>
</gene>
<reference evidence="3" key="1">
    <citation type="journal article" date="2014" name="Genome Announc.">
        <title>Genome sequence and annotation of Acremonium chrysogenum, producer of the beta-lactam antibiotic cephalosporin C.</title>
        <authorList>
            <person name="Terfehr D."/>
            <person name="Dahlmann T.A."/>
            <person name="Specht T."/>
            <person name="Zadra I."/>
            <person name="Kuernsteiner H."/>
            <person name="Kueck U."/>
        </authorList>
    </citation>
    <scope>NUCLEOTIDE SEQUENCE [LARGE SCALE GENOMIC DNA]</scope>
    <source>
        <strain evidence="3">ATCC 11550 / CBS 779.69 / DSM 880 / IAM 14645 / JCM 23072 / IMI 49137</strain>
    </source>
</reference>
<evidence type="ECO:0000256" key="1">
    <source>
        <dbReference type="SAM" id="MobiDB-lite"/>
    </source>
</evidence>